<evidence type="ECO:0000313" key="7">
    <source>
        <dbReference type="EMBL" id="TNJ36861.1"/>
    </source>
</evidence>
<dbReference type="PANTHER" id="PTHR43667:SF1">
    <property type="entry name" value="CYCLOPROPANE-FATTY-ACYL-PHOSPHOLIPID SYNTHASE"/>
    <property type="match status" value="1"/>
</dbReference>
<dbReference type="NCBIfam" id="NF008686">
    <property type="entry name" value="PRK11705.1"/>
    <property type="match status" value="1"/>
</dbReference>
<dbReference type="Gene3D" id="3.40.50.150">
    <property type="entry name" value="Vaccinia Virus protein VP39"/>
    <property type="match status" value="1"/>
</dbReference>
<dbReference type="CDD" id="cd02440">
    <property type="entry name" value="AdoMet_MTases"/>
    <property type="match status" value="1"/>
</dbReference>
<dbReference type="Pfam" id="PF02353">
    <property type="entry name" value="CMAS"/>
    <property type="match status" value="1"/>
</dbReference>
<accession>A0A5C4S294</accession>
<dbReference type="GO" id="GO:0008610">
    <property type="term" value="P:lipid biosynthetic process"/>
    <property type="evidence" value="ECO:0007669"/>
    <property type="project" value="InterPro"/>
</dbReference>
<evidence type="ECO:0000256" key="3">
    <source>
        <dbReference type="ARBA" id="ARBA00022679"/>
    </source>
</evidence>
<dbReference type="EMBL" id="VDCI01000003">
    <property type="protein sequence ID" value="TNJ36861.1"/>
    <property type="molecule type" value="Genomic_DNA"/>
</dbReference>
<gene>
    <name evidence="7" type="ORF">FGF68_04585</name>
</gene>
<dbReference type="GO" id="GO:0032259">
    <property type="term" value="P:methylation"/>
    <property type="evidence" value="ECO:0007669"/>
    <property type="project" value="UniProtKB-KW"/>
</dbReference>
<comment type="caution">
    <text evidence="7">The sequence shown here is derived from an EMBL/GenBank/DDBJ whole genome shotgun (WGS) entry which is preliminary data.</text>
</comment>
<evidence type="ECO:0000256" key="5">
    <source>
        <dbReference type="ARBA" id="ARBA00023098"/>
    </source>
</evidence>
<dbReference type="PANTHER" id="PTHR43667">
    <property type="entry name" value="CYCLOPROPANE-FATTY-ACYL-PHOSPHOLIPID SYNTHASE"/>
    <property type="match status" value="1"/>
</dbReference>
<dbReference type="GO" id="GO:0008825">
    <property type="term" value="F:cyclopropane-fatty-acyl-phospholipid synthase activity"/>
    <property type="evidence" value="ECO:0007669"/>
    <property type="project" value="UniProtKB-EC"/>
</dbReference>
<dbReference type="InterPro" id="IPR003333">
    <property type="entry name" value="CMAS"/>
</dbReference>
<dbReference type="Proteomes" id="UP000309544">
    <property type="component" value="Unassembled WGS sequence"/>
</dbReference>
<protein>
    <submittedName>
        <fullName evidence="7">Cyclopropane fatty acyl phospholipid synthase</fullName>
        <ecNumber evidence="7">2.1.1.79</ecNumber>
    </submittedName>
</protein>
<feature type="active site" evidence="6">
    <location>
        <position position="344"/>
    </location>
</feature>
<sequence>MLERHFQKQLQKHLSKAGISFNGSHPHDIQVKNDQLYHRLITQGSLGFGEAYMDGWWDCASLDTLTCKLLQARINKTITSPFLMLDAVLGRIFNLQSGKRTYTVGNNHYNTGNDLFQAMLDPLMLYSCASWNNADTLQQAQKNKLRLIFDKLQLKPGMHLLDIGCGWGGAAKFAAEEYGVEVTGITISSEQADLAKHMCKGLPVSIQLQDYRTLEGRFDRIYSIGMFEHVGHKNYSTYFQTANRLLAPGGLFLLHTIGGNQPATSTDPWISRYIFPNSMIPSASQVTIAMEPYVLLNNWHVLIGDYDRTLLAWHNNIEQHWHTLPQHKYPQRFQRMWRYYLLTCAGAFRARHLQVWQLLLEKRGRPLYFSDTGDRGER</sequence>
<dbReference type="SUPFAM" id="SSF53335">
    <property type="entry name" value="S-adenosyl-L-methionine-dependent methyltransferases"/>
    <property type="match status" value="1"/>
</dbReference>
<keyword evidence="2 7" id="KW-0489">Methyltransferase</keyword>
<evidence type="ECO:0000256" key="1">
    <source>
        <dbReference type="ARBA" id="ARBA00010815"/>
    </source>
</evidence>
<reference evidence="7 8" key="1">
    <citation type="submission" date="2019-05" db="EMBL/GenBank/DDBJ databases">
        <title>Draft Whole-Genome sequence of the green sulfur bacterium Prosthecochloris vibrioformis DSM 260.</title>
        <authorList>
            <person name="Meyer T.E."/>
            <person name="Kyndt J.A."/>
        </authorList>
    </citation>
    <scope>NUCLEOTIDE SEQUENCE [LARGE SCALE GENOMIC DNA]</scope>
    <source>
        <strain evidence="7 8">DSM 260</strain>
    </source>
</reference>
<keyword evidence="4" id="KW-0949">S-adenosyl-L-methionine</keyword>
<dbReference type="PIRSF" id="PIRSF003085">
    <property type="entry name" value="CMAS"/>
    <property type="match status" value="1"/>
</dbReference>
<keyword evidence="8" id="KW-1185">Reference proteome</keyword>
<dbReference type="InterPro" id="IPR029063">
    <property type="entry name" value="SAM-dependent_MTases_sf"/>
</dbReference>
<dbReference type="RefSeq" id="WP_139626398.1">
    <property type="nucleotide sequence ID" value="NZ_VDCI01000003.1"/>
</dbReference>
<organism evidence="7 8">
    <name type="scientific">Prosthecochloris vibrioformis</name>
    <name type="common">Chlorobium vibrioforme</name>
    <dbReference type="NCBI Taxonomy" id="1098"/>
    <lineage>
        <taxon>Bacteria</taxon>
        <taxon>Pseudomonadati</taxon>
        <taxon>Chlorobiota</taxon>
        <taxon>Chlorobiia</taxon>
        <taxon>Chlorobiales</taxon>
        <taxon>Chlorobiaceae</taxon>
        <taxon>Prosthecochloris</taxon>
    </lineage>
</organism>
<keyword evidence="3 7" id="KW-0808">Transferase</keyword>
<evidence type="ECO:0000313" key="8">
    <source>
        <dbReference type="Proteomes" id="UP000309544"/>
    </source>
</evidence>
<comment type="similarity">
    <text evidence="1">Belongs to the CFA/CMAS family.</text>
</comment>
<dbReference type="AlphaFoldDB" id="A0A5C4S294"/>
<proteinExistence type="inferred from homology"/>
<evidence type="ECO:0000256" key="6">
    <source>
        <dbReference type="PIRSR" id="PIRSR003085-1"/>
    </source>
</evidence>
<name>A0A5C4S294_PROVB</name>
<dbReference type="InterPro" id="IPR050723">
    <property type="entry name" value="CFA/CMAS"/>
</dbReference>
<dbReference type="EC" id="2.1.1.79" evidence="7"/>
<evidence type="ECO:0000256" key="4">
    <source>
        <dbReference type="ARBA" id="ARBA00022691"/>
    </source>
</evidence>
<keyword evidence="5" id="KW-0443">Lipid metabolism</keyword>
<evidence type="ECO:0000256" key="2">
    <source>
        <dbReference type="ARBA" id="ARBA00022603"/>
    </source>
</evidence>